<dbReference type="RefSeq" id="WP_172797785.1">
    <property type="nucleotide sequence ID" value="NZ_DF967972.1"/>
</dbReference>
<dbReference type="Pfam" id="PF04140">
    <property type="entry name" value="ICMT"/>
    <property type="match status" value="1"/>
</dbReference>
<dbReference type="PANTHER" id="PTHR43847">
    <property type="entry name" value="BLL3993 PROTEIN"/>
    <property type="match status" value="1"/>
</dbReference>
<dbReference type="AlphaFoldDB" id="A0A0S7BEI2"/>
<dbReference type="Gene3D" id="1.20.120.1630">
    <property type="match status" value="1"/>
</dbReference>
<evidence type="ECO:0000256" key="3">
    <source>
        <dbReference type="ARBA" id="ARBA00022989"/>
    </source>
</evidence>
<dbReference type="GO" id="GO:0016020">
    <property type="term" value="C:membrane"/>
    <property type="evidence" value="ECO:0007669"/>
    <property type="project" value="UniProtKB-SubCell"/>
</dbReference>
<evidence type="ECO:0008006" key="8">
    <source>
        <dbReference type="Google" id="ProtNLM"/>
    </source>
</evidence>
<dbReference type="Proteomes" id="UP000055060">
    <property type="component" value="Unassembled WGS sequence"/>
</dbReference>
<evidence type="ECO:0000256" key="5">
    <source>
        <dbReference type="SAM" id="Phobius"/>
    </source>
</evidence>
<evidence type="ECO:0000313" key="7">
    <source>
        <dbReference type="Proteomes" id="UP000055060"/>
    </source>
</evidence>
<protein>
    <recommendedName>
        <fullName evidence="8">Protein-S-isoprenylcysteine O-methyltransferase Ste14</fullName>
    </recommendedName>
</protein>
<gene>
    <name evidence="6" type="ORF">LARV_01053</name>
</gene>
<dbReference type="InterPro" id="IPR007269">
    <property type="entry name" value="ICMT_MeTrfase"/>
</dbReference>
<feature type="transmembrane region" description="Helical" evidence="5">
    <location>
        <begin position="83"/>
        <end position="101"/>
    </location>
</feature>
<keyword evidence="2 5" id="KW-0812">Transmembrane</keyword>
<evidence type="ECO:0000256" key="1">
    <source>
        <dbReference type="ARBA" id="ARBA00004141"/>
    </source>
</evidence>
<proteinExistence type="predicted"/>
<reference evidence="6" key="1">
    <citation type="submission" date="2015-07" db="EMBL/GenBank/DDBJ databases">
        <title>Draft Genome Sequences of Anaerolinea thermolimosa IMO-1, Bellilinea caldifistulae GOMI-1, Leptolinea tardivitalis YMTK-2, Levilinea saccharolytica KIBI-1,Longilinea arvoryzae KOME-1, Previously Described as Members of the Anaerolineaceae (Chloroflexi).</title>
        <authorList>
            <person name="Sekiguchi Y."/>
            <person name="Ohashi A."/>
            <person name="Matsuura N."/>
            <person name="Tourlousse M.D."/>
        </authorList>
    </citation>
    <scope>NUCLEOTIDE SEQUENCE [LARGE SCALE GENOMIC DNA]</scope>
    <source>
        <strain evidence="6">KOME-1</strain>
    </source>
</reference>
<dbReference type="STRING" id="360412.LARV_01053"/>
<sequence>MIDRSPDWRKLIFLTLARFLGGMALIAALFFGCAGRLDYWQAWAYLAMLAALMTATFVWLLRNEPDLLERRTHTRERDKTQKWVIGVSGIVLTLLFVLPGLDRRFAWSQVPFWLALLGLALAIAGYGLYFWVIQANRFASRVIEVSAGQKVIDSGPYAWVRHPMYLAILIFLIGTSFALASYWTLVPSLAMAPVLAVRAFDEEKTLRNELPGYVEYTQKVRWRLFPGVW</sequence>
<evidence type="ECO:0000313" key="6">
    <source>
        <dbReference type="EMBL" id="GAP13300.1"/>
    </source>
</evidence>
<feature type="transmembrane region" description="Helical" evidence="5">
    <location>
        <begin position="12"/>
        <end position="31"/>
    </location>
</feature>
<evidence type="ECO:0000256" key="4">
    <source>
        <dbReference type="ARBA" id="ARBA00023136"/>
    </source>
</evidence>
<keyword evidence="3 5" id="KW-1133">Transmembrane helix</keyword>
<name>A0A0S7BEI2_9CHLR</name>
<dbReference type="PROSITE" id="PS51257">
    <property type="entry name" value="PROKAR_LIPOPROTEIN"/>
    <property type="match status" value="1"/>
</dbReference>
<keyword evidence="7" id="KW-1185">Reference proteome</keyword>
<dbReference type="InterPro" id="IPR052527">
    <property type="entry name" value="Metal_cation-efflux_comp"/>
</dbReference>
<organism evidence="6">
    <name type="scientific">Longilinea arvoryzae</name>
    <dbReference type="NCBI Taxonomy" id="360412"/>
    <lineage>
        <taxon>Bacteria</taxon>
        <taxon>Bacillati</taxon>
        <taxon>Chloroflexota</taxon>
        <taxon>Anaerolineae</taxon>
        <taxon>Anaerolineales</taxon>
        <taxon>Anaerolineaceae</taxon>
        <taxon>Longilinea</taxon>
    </lineage>
</organism>
<accession>A0A0S7BEI2</accession>
<dbReference type="GO" id="GO:0004671">
    <property type="term" value="F:protein C-terminal S-isoprenylcysteine carboxyl O-methyltransferase activity"/>
    <property type="evidence" value="ECO:0007669"/>
    <property type="project" value="InterPro"/>
</dbReference>
<comment type="subcellular location">
    <subcellularLocation>
        <location evidence="1">Membrane</location>
        <topology evidence="1">Multi-pass membrane protein</topology>
    </subcellularLocation>
</comment>
<feature type="transmembrane region" description="Helical" evidence="5">
    <location>
        <begin position="43"/>
        <end position="62"/>
    </location>
</feature>
<evidence type="ECO:0000256" key="2">
    <source>
        <dbReference type="ARBA" id="ARBA00022692"/>
    </source>
</evidence>
<dbReference type="EMBL" id="DF967972">
    <property type="protein sequence ID" value="GAP13300.1"/>
    <property type="molecule type" value="Genomic_DNA"/>
</dbReference>
<dbReference type="PANTHER" id="PTHR43847:SF1">
    <property type="entry name" value="BLL3993 PROTEIN"/>
    <property type="match status" value="1"/>
</dbReference>
<feature type="transmembrane region" description="Helical" evidence="5">
    <location>
        <begin position="164"/>
        <end position="185"/>
    </location>
</feature>
<keyword evidence="4 5" id="KW-0472">Membrane</keyword>
<feature type="transmembrane region" description="Helical" evidence="5">
    <location>
        <begin position="113"/>
        <end position="132"/>
    </location>
</feature>